<dbReference type="EMBL" id="JAZHOF010000018">
    <property type="protein sequence ID" value="MEJ8575051.1"/>
    <property type="molecule type" value="Genomic_DNA"/>
</dbReference>
<sequence length="104" mass="11131">MSREPEIEEAVVYIVVGRGVRGDDSAGREIGADDQEATPINVLLTAVDEEECIERALTALAGKGFTRVELDRIGVVDGEPEDPTFASAYWNAIDGQVAVIAFHG</sequence>
<name>A0AAW9S5M6_9HYPH</name>
<dbReference type="AlphaFoldDB" id="A0AAW9S5M6"/>
<evidence type="ECO:0000313" key="1">
    <source>
        <dbReference type="EMBL" id="MEJ8575051.1"/>
    </source>
</evidence>
<evidence type="ECO:0000313" key="2">
    <source>
        <dbReference type="Proteomes" id="UP001378188"/>
    </source>
</evidence>
<reference evidence="1 2" key="1">
    <citation type="submission" date="2024-02" db="EMBL/GenBank/DDBJ databases">
        <title>Genome analysis and characterization of Microbaculum marinisediminis sp. nov., isolated from marine sediment.</title>
        <authorList>
            <person name="Du Z.-J."/>
            <person name="Ye Y.-Q."/>
            <person name="Zhang Z.-R."/>
            <person name="Yuan S.-M."/>
            <person name="Zhang X.-Y."/>
        </authorList>
    </citation>
    <scope>NUCLEOTIDE SEQUENCE [LARGE SCALE GENOMIC DNA]</scope>
    <source>
        <strain evidence="1 2">SDUM1044001</strain>
    </source>
</reference>
<dbReference type="RefSeq" id="WP_340332748.1">
    <property type="nucleotide sequence ID" value="NZ_JAZHOF010000018.1"/>
</dbReference>
<proteinExistence type="predicted"/>
<gene>
    <name evidence="1" type="ORF">V3328_26495</name>
</gene>
<organism evidence="1 2">
    <name type="scientific">Microbaculum marinum</name>
    <dbReference type="NCBI Taxonomy" id="1764581"/>
    <lineage>
        <taxon>Bacteria</taxon>
        <taxon>Pseudomonadati</taxon>
        <taxon>Pseudomonadota</taxon>
        <taxon>Alphaproteobacteria</taxon>
        <taxon>Hyphomicrobiales</taxon>
        <taxon>Tepidamorphaceae</taxon>
        <taxon>Microbaculum</taxon>
    </lineage>
</organism>
<protein>
    <submittedName>
        <fullName evidence="1">Regulator</fullName>
    </submittedName>
</protein>
<dbReference type="Proteomes" id="UP001378188">
    <property type="component" value="Unassembled WGS sequence"/>
</dbReference>
<comment type="caution">
    <text evidence="1">The sequence shown here is derived from an EMBL/GenBank/DDBJ whole genome shotgun (WGS) entry which is preliminary data.</text>
</comment>
<accession>A0AAW9S5M6</accession>
<keyword evidence="2" id="KW-1185">Reference proteome</keyword>